<organism evidence="1 2">
    <name type="scientific">Robbsia andropogonis</name>
    <dbReference type="NCBI Taxonomy" id="28092"/>
    <lineage>
        <taxon>Bacteria</taxon>
        <taxon>Pseudomonadati</taxon>
        <taxon>Pseudomonadota</taxon>
        <taxon>Betaproteobacteria</taxon>
        <taxon>Burkholderiales</taxon>
        <taxon>Burkholderiaceae</taxon>
        <taxon>Robbsia</taxon>
    </lineage>
</organism>
<accession>A0A0F5K0Z6</accession>
<dbReference type="AlphaFoldDB" id="A0A0F5K0Z6"/>
<keyword evidence="2" id="KW-1185">Reference proteome</keyword>
<proteinExistence type="predicted"/>
<comment type="caution">
    <text evidence="1">The sequence shown here is derived from an EMBL/GenBank/DDBJ whole genome shotgun (WGS) entry which is preliminary data.</text>
</comment>
<evidence type="ECO:0000313" key="2">
    <source>
        <dbReference type="Proteomes" id="UP000033618"/>
    </source>
</evidence>
<dbReference type="EMBL" id="LAQU01000007">
    <property type="protein sequence ID" value="KKB63796.1"/>
    <property type="molecule type" value="Genomic_DNA"/>
</dbReference>
<evidence type="ECO:0000313" key="1">
    <source>
        <dbReference type="EMBL" id="KKB63796.1"/>
    </source>
</evidence>
<dbReference type="PATRIC" id="fig|28092.6.peg.2085"/>
<name>A0A0F5K0Z6_9BURK</name>
<protein>
    <submittedName>
        <fullName evidence="1">Uncharacterized protein</fullName>
    </submittedName>
</protein>
<dbReference type="Proteomes" id="UP000033618">
    <property type="component" value="Unassembled WGS sequence"/>
</dbReference>
<reference evidence="1 2" key="1">
    <citation type="submission" date="2015-03" db="EMBL/GenBank/DDBJ databases">
        <title>Draft Genome Sequence of Burkholderia andropogonis type strain ICMP2807, isolated from Sorghum bicolor.</title>
        <authorList>
            <person name="Lopes-Santos L."/>
            <person name="Castro D.B."/>
            <person name="Ottoboni L.M."/>
            <person name="Park D."/>
            <person name="Weirc B.S."/>
            <person name="Destefano S.A."/>
        </authorList>
    </citation>
    <scope>NUCLEOTIDE SEQUENCE [LARGE SCALE GENOMIC DNA]</scope>
    <source>
        <strain evidence="1 2">ICMP2807</strain>
    </source>
</reference>
<sequence>MKRVFAGEYAAMQREHDIDITAFPLQPTSVPMVSTLSAPLVQRAAVGQVHPSQRATTAH</sequence>
<gene>
    <name evidence="1" type="ORF">WM40_08840</name>
</gene>